<evidence type="ECO:0000313" key="4">
    <source>
        <dbReference type="Proteomes" id="UP001163828"/>
    </source>
</evidence>
<evidence type="ECO:0000256" key="1">
    <source>
        <dbReference type="SAM" id="MobiDB-lite"/>
    </source>
</evidence>
<keyword evidence="2" id="KW-0732">Signal</keyword>
<feature type="region of interest" description="Disordered" evidence="1">
    <location>
        <begin position="63"/>
        <end position="86"/>
    </location>
</feature>
<gene>
    <name evidence="3" type="ORF">F5050DRAFT_1579966</name>
</gene>
<reference evidence="3" key="1">
    <citation type="submission" date="2022-08" db="EMBL/GenBank/DDBJ databases">
        <authorList>
            <consortium name="DOE Joint Genome Institute"/>
            <person name="Min B."/>
            <person name="Riley R."/>
            <person name="Sierra-Patev S."/>
            <person name="Naranjo-Ortiz M."/>
            <person name="Looney B."/>
            <person name="Konkel Z."/>
            <person name="Slot J.C."/>
            <person name="Sakamoto Y."/>
            <person name="Steenwyk J.L."/>
            <person name="Rokas A."/>
            <person name="Carro J."/>
            <person name="Camarero S."/>
            <person name="Ferreira P."/>
            <person name="Molpeceres G."/>
            <person name="Ruiz-Duenas F.J."/>
            <person name="Serrano A."/>
            <person name="Henrissat B."/>
            <person name="Drula E."/>
            <person name="Hughes K.W."/>
            <person name="Mata J.L."/>
            <person name="Ishikawa N.K."/>
            <person name="Vargas-Isla R."/>
            <person name="Ushijima S."/>
            <person name="Smith C.A."/>
            <person name="Ahrendt S."/>
            <person name="Andreopoulos W."/>
            <person name="He G."/>
            <person name="Labutti K."/>
            <person name="Lipzen A."/>
            <person name="Ng V."/>
            <person name="Sandor L."/>
            <person name="Barry K."/>
            <person name="Martinez A.T."/>
            <person name="Xiao Y."/>
            <person name="Gibbons J.G."/>
            <person name="Terashima K."/>
            <person name="Hibbett D.S."/>
            <person name="Grigoriev I.V."/>
        </authorList>
    </citation>
    <scope>NUCLEOTIDE SEQUENCE</scope>
    <source>
        <strain evidence="3">TFB10827</strain>
    </source>
</reference>
<evidence type="ECO:0000313" key="3">
    <source>
        <dbReference type="EMBL" id="KAJ3992219.1"/>
    </source>
</evidence>
<name>A0ABQ8Q2Y5_9AGAR</name>
<protein>
    <submittedName>
        <fullName evidence="3">Uncharacterized protein</fullName>
    </submittedName>
</protein>
<accession>A0ABQ8Q2Y5</accession>
<feature type="signal peptide" evidence="2">
    <location>
        <begin position="1"/>
        <end position="34"/>
    </location>
</feature>
<keyword evidence="4" id="KW-1185">Reference proteome</keyword>
<organism evidence="3 4">
    <name type="scientific">Lentinula boryana</name>
    <dbReference type="NCBI Taxonomy" id="40481"/>
    <lineage>
        <taxon>Eukaryota</taxon>
        <taxon>Fungi</taxon>
        <taxon>Dikarya</taxon>
        <taxon>Basidiomycota</taxon>
        <taxon>Agaricomycotina</taxon>
        <taxon>Agaricomycetes</taxon>
        <taxon>Agaricomycetidae</taxon>
        <taxon>Agaricales</taxon>
        <taxon>Marasmiineae</taxon>
        <taxon>Omphalotaceae</taxon>
        <taxon>Lentinula</taxon>
    </lineage>
</organism>
<feature type="chain" id="PRO_5046969865" evidence="2">
    <location>
        <begin position="35"/>
        <end position="659"/>
    </location>
</feature>
<proteinExistence type="predicted"/>
<dbReference type="EMBL" id="MU790883">
    <property type="protein sequence ID" value="KAJ3992219.1"/>
    <property type="molecule type" value="Genomic_DNA"/>
</dbReference>
<comment type="caution">
    <text evidence="3">The sequence shown here is derived from an EMBL/GenBank/DDBJ whole genome shotgun (WGS) entry which is preliminary data.</text>
</comment>
<sequence length="659" mass="73589">MSAPIEQHVFHPNGESSFFLFTFYLLLVLDDVDVEPNLDEYVRTADFDNQCHEKARMLAFLSSDEGGSSEDDDSVSSATTAQPSAHDVSKLEANLYYAGVGPKERGPKLIYRTSEDVFEPPFGPEAYKRVMRIIAVPDTHEFGSKVSWDAIRDQVVVLLDQRKIKVTSVDFVRFTWLNKHADREIEDDEDEDNEDNDAEEENLNYDDIPRIQPVEYGDRHVTNPTIWIGVLPNTLTGGVAHDSSKDIRAFLDSLHVENIDIAYRESLYKPLSGHGPALFSPDEDGGTLKDVIDNVSVALSLPIAGRKTTMQGTLGPYFRAGEKLYAITVRHNVFTLDGDNEEYHYHDSAPKKEVMVMGAPAFKNYLASIQALISTHIDAVASLEKKITTYRGRVQAGVDVVESQRKLGEHEAELANTSIKLDDLKKFFVNIKKNWSKAKDRVIGFVRWAPSIGVGVAPHRYTRDLCVIELDKKKFRSLIGNVLSLGPEMSQSKLKSLIYERVDVPPDFKYPDSGLLVLRGMLTADQVNNSMNLNLEGDRVRRVLKRGFATNTTVGTLTGFISFVRQYFQTGNKDSLEVAILSHEQDSGTFSKGGDSGSLIVSTIGEFIALLTGGTNKETNASDITYATLFEWVWDLVKIEFPGANLYFENINEFLADVA</sequence>
<evidence type="ECO:0000256" key="2">
    <source>
        <dbReference type="SAM" id="SignalP"/>
    </source>
</evidence>
<dbReference type="Proteomes" id="UP001163828">
    <property type="component" value="Unassembled WGS sequence"/>
</dbReference>